<dbReference type="GO" id="GO:0000156">
    <property type="term" value="F:phosphorelay response regulator activity"/>
    <property type="evidence" value="ECO:0007669"/>
    <property type="project" value="TreeGrafter"/>
</dbReference>
<organism evidence="16 17">
    <name type="scientific">Corallococcus sicarius</name>
    <dbReference type="NCBI Taxonomy" id="2316726"/>
    <lineage>
        <taxon>Bacteria</taxon>
        <taxon>Pseudomonadati</taxon>
        <taxon>Myxococcota</taxon>
        <taxon>Myxococcia</taxon>
        <taxon>Myxococcales</taxon>
        <taxon>Cystobacterineae</taxon>
        <taxon>Myxococcaceae</taxon>
        <taxon>Corallococcus</taxon>
    </lineage>
</organism>
<evidence type="ECO:0000256" key="9">
    <source>
        <dbReference type="ARBA" id="ARBA00022840"/>
    </source>
</evidence>
<dbReference type="InterPro" id="IPR036890">
    <property type="entry name" value="HATPase_C_sf"/>
</dbReference>
<dbReference type="PANTHER" id="PTHR42878">
    <property type="entry name" value="TWO-COMPONENT HISTIDINE KINASE"/>
    <property type="match status" value="1"/>
</dbReference>
<dbReference type="SMART" id="SM00086">
    <property type="entry name" value="PAC"/>
    <property type="match status" value="3"/>
</dbReference>
<dbReference type="GO" id="GO:0000155">
    <property type="term" value="F:phosphorelay sensor kinase activity"/>
    <property type="evidence" value="ECO:0007669"/>
    <property type="project" value="InterPro"/>
</dbReference>
<feature type="domain" description="Histidine kinase" evidence="13">
    <location>
        <begin position="589"/>
        <end position="810"/>
    </location>
</feature>
<evidence type="ECO:0000256" key="8">
    <source>
        <dbReference type="ARBA" id="ARBA00022777"/>
    </source>
</evidence>
<feature type="domain" description="PAC" evidence="15">
    <location>
        <begin position="353"/>
        <end position="404"/>
    </location>
</feature>
<keyword evidence="11" id="KW-0902">Two-component regulatory system</keyword>
<evidence type="ECO:0000256" key="6">
    <source>
        <dbReference type="ARBA" id="ARBA00022692"/>
    </source>
</evidence>
<dbReference type="PROSITE" id="PS50112">
    <property type="entry name" value="PAS"/>
    <property type="match status" value="2"/>
</dbReference>
<evidence type="ECO:0000313" key="17">
    <source>
        <dbReference type="Proteomes" id="UP000273405"/>
    </source>
</evidence>
<dbReference type="InterPro" id="IPR003594">
    <property type="entry name" value="HATPase_dom"/>
</dbReference>
<dbReference type="RefSeq" id="WP_120624066.1">
    <property type="nucleotide sequence ID" value="NZ_RAWG01000018.1"/>
</dbReference>
<dbReference type="InterPro" id="IPR029016">
    <property type="entry name" value="GAF-like_dom_sf"/>
</dbReference>
<dbReference type="Proteomes" id="UP000273405">
    <property type="component" value="Unassembled WGS sequence"/>
</dbReference>
<dbReference type="SUPFAM" id="SSF55785">
    <property type="entry name" value="PYP-like sensor domain (PAS domain)"/>
    <property type="match status" value="3"/>
</dbReference>
<dbReference type="SUPFAM" id="SSF47384">
    <property type="entry name" value="Homodimeric domain of signal transducing histidine kinase"/>
    <property type="match status" value="1"/>
</dbReference>
<feature type="domain" description="PAS" evidence="14">
    <location>
        <begin position="153"/>
        <end position="224"/>
    </location>
</feature>
<feature type="domain" description="PAC" evidence="15">
    <location>
        <begin position="227"/>
        <end position="279"/>
    </location>
</feature>
<protein>
    <recommendedName>
        <fullName evidence="3">histidine kinase</fullName>
        <ecNumber evidence="3">2.7.13.3</ecNumber>
    </recommendedName>
</protein>
<keyword evidence="5" id="KW-0808">Transferase</keyword>
<keyword evidence="8" id="KW-0418">Kinase</keyword>
<evidence type="ECO:0000256" key="4">
    <source>
        <dbReference type="ARBA" id="ARBA00022553"/>
    </source>
</evidence>
<reference evidence="17" key="1">
    <citation type="submission" date="2018-09" db="EMBL/GenBank/DDBJ databases">
        <authorList>
            <person name="Livingstone P.G."/>
            <person name="Whitworth D.E."/>
        </authorList>
    </citation>
    <scope>NUCLEOTIDE SEQUENCE [LARGE SCALE GENOMIC DNA]</scope>
    <source>
        <strain evidence="17">CA040B</strain>
    </source>
</reference>
<dbReference type="FunFam" id="3.30.565.10:FF:000006">
    <property type="entry name" value="Sensor histidine kinase WalK"/>
    <property type="match status" value="1"/>
</dbReference>
<comment type="subcellular location">
    <subcellularLocation>
        <location evidence="2">Membrane</location>
        <topology evidence="2">Multi-pass membrane protein</topology>
    </subcellularLocation>
</comment>
<dbReference type="PRINTS" id="PR00344">
    <property type="entry name" value="BCTRLSENSOR"/>
</dbReference>
<dbReference type="InterPro" id="IPR005467">
    <property type="entry name" value="His_kinase_dom"/>
</dbReference>
<dbReference type="OrthoDB" id="5440058at2"/>
<dbReference type="InterPro" id="IPR036097">
    <property type="entry name" value="HisK_dim/P_sf"/>
</dbReference>
<keyword evidence="9" id="KW-0067">ATP-binding</keyword>
<evidence type="ECO:0000256" key="10">
    <source>
        <dbReference type="ARBA" id="ARBA00022989"/>
    </source>
</evidence>
<dbReference type="SUPFAM" id="SSF55874">
    <property type="entry name" value="ATPase domain of HSP90 chaperone/DNA topoisomerase II/histidine kinase"/>
    <property type="match status" value="1"/>
</dbReference>
<sequence length="814" mass="90212">MARLHDSPAHPTLGGAPPGHGHILESVFASMGEGVLVVDEHHQLVLINPMAEHILGMGAVGVPVSRWPEHFGIYLADQVTPHPADSLPIARALRGESVVRAEFFLRNAQRPAGAWLLVNSRPVHDEAGRLRGAVSLFTDVTEHKRMDAAMRAGWEKYRSLYNNTPVMMHSIDRQGRLISVSDCWLNKMGYAREEVLGRDSVEFLTPESRRYAREVVLPAYFKTGGCWDVPYQLVKKGGQRMDVLLSAIAERDASGTVVRSLAVLIDVTERKRVEDALLESERRLRAILDNAPTVCFLLDTRERFIFVNREWERLFHRTRQQVAGRTVFDVFPREIAEALHHTNEGVLRSRAAVEVEERVAHDDGMHIHLTQKFPLFDATGEAYALCGIATDITERKRMERSQRFLAEAGRELVTSLDYETTLQRVAELAVPGLADLCVVFVRTDGGESLRPVAVADSSPARVAAVREFLQRHPPVLEGEGGPARVLATGRSEASGHSRGLLDSAALAEERWAVVRTLQGRPSLGVPLQTRGRTLGVLFLVSPSPGQAYAQAELALTEELGRRAANAIDNAQLYCSAQESIRARDEFLSIASHELKTPLTSMKLRVQQLESALTAARPLPTEKVSRMLEVFGSQLQRLSELVEHLLDVTRINEQRLDLHLESMDLVAVARSVASHLAEQFEKTGCEFALVAPEPVWGRWDRLRMEQVMFNLLTNAMKYGAGRAIRMEVVCHDREAGRKARLVVQDEGMGIAPEAQGRIFERFERAASRNYGGLGLGLFITRQIVQAHGGCISVKSAPGQGARFVVELPPGPPEHG</sequence>
<dbReference type="PROSITE" id="PS50109">
    <property type="entry name" value="HIS_KIN"/>
    <property type="match status" value="1"/>
</dbReference>
<evidence type="ECO:0000256" key="3">
    <source>
        <dbReference type="ARBA" id="ARBA00012438"/>
    </source>
</evidence>
<dbReference type="InterPro" id="IPR004358">
    <property type="entry name" value="Sig_transdc_His_kin-like_C"/>
</dbReference>
<keyword evidence="10" id="KW-1133">Transmembrane helix</keyword>
<dbReference type="InterPro" id="IPR050351">
    <property type="entry name" value="BphY/WalK/GraS-like"/>
</dbReference>
<dbReference type="InterPro" id="IPR013656">
    <property type="entry name" value="PAS_4"/>
</dbReference>
<dbReference type="Pfam" id="PF02518">
    <property type="entry name" value="HATPase_c"/>
    <property type="match status" value="1"/>
</dbReference>
<dbReference type="PANTHER" id="PTHR42878:SF7">
    <property type="entry name" value="SENSOR HISTIDINE KINASE GLRK"/>
    <property type="match status" value="1"/>
</dbReference>
<dbReference type="SUPFAM" id="SSF55781">
    <property type="entry name" value="GAF domain-like"/>
    <property type="match status" value="1"/>
</dbReference>
<evidence type="ECO:0000259" key="13">
    <source>
        <dbReference type="PROSITE" id="PS50109"/>
    </source>
</evidence>
<dbReference type="SMART" id="SM00388">
    <property type="entry name" value="HisKA"/>
    <property type="match status" value="1"/>
</dbReference>
<dbReference type="InterPro" id="IPR003018">
    <property type="entry name" value="GAF"/>
</dbReference>
<evidence type="ECO:0000256" key="1">
    <source>
        <dbReference type="ARBA" id="ARBA00000085"/>
    </source>
</evidence>
<dbReference type="GO" id="GO:0030295">
    <property type="term" value="F:protein kinase activator activity"/>
    <property type="evidence" value="ECO:0007669"/>
    <property type="project" value="TreeGrafter"/>
</dbReference>
<dbReference type="InterPro" id="IPR035965">
    <property type="entry name" value="PAS-like_dom_sf"/>
</dbReference>
<dbReference type="NCBIfam" id="TIGR00229">
    <property type="entry name" value="sensory_box"/>
    <property type="match status" value="3"/>
</dbReference>
<dbReference type="SMART" id="SM00065">
    <property type="entry name" value="GAF"/>
    <property type="match status" value="1"/>
</dbReference>
<feature type="domain" description="PAS" evidence="14">
    <location>
        <begin position="280"/>
        <end position="350"/>
    </location>
</feature>
<proteinExistence type="predicted"/>
<dbReference type="InterPro" id="IPR000014">
    <property type="entry name" value="PAS"/>
</dbReference>
<dbReference type="Gene3D" id="3.30.450.40">
    <property type="match status" value="1"/>
</dbReference>
<dbReference type="Pfam" id="PF13185">
    <property type="entry name" value="GAF_2"/>
    <property type="match status" value="1"/>
</dbReference>
<name>A0A3A8P2Y4_9BACT</name>
<dbReference type="SMART" id="SM00091">
    <property type="entry name" value="PAS"/>
    <property type="match status" value="3"/>
</dbReference>
<evidence type="ECO:0000259" key="15">
    <source>
        <dbReference type="PROSITE" id="PS50113"/>
    </source>
</evidence>
<accession>A0A3A8P2Y4</accession>
<dbReference type="Gene3D" id="1.10.287.130">
    <property type="match status" value="1"/>
</dbReference>
<dbReference type="GO" id="GO:0016020">
    <property type="term" value="C:membrane"/>
    <property type="evidence" value="ECO:0007669"/>
    <property type="project" value="UniProtKB-SubCell"/>
</dbReference>
<evidence type="ECO:0000259" key="14">
    <source>
        <dbReference type="PROSITE" id="PS50112"/>
    </source>
</evidence>
<dbReference type="GO" id="GO:0007234">
    <property type="term" value="P:osmosensory signaling via phosphorelay pathway"/>
    <property type="evidence" value="ECO:0007669"/>
    <property type="project" value="TreeGrafter"/>
</dbReference>
<dbReference type="Pfam" id="PF00512">
    <property type="entry name" value="HisKA"/>
    <property type="match status" value="1"/>
</dbReference>
<evidence type="ECO:0000256" key="5">
    <source>
        <dbReference type="ARBA" id="ARBA00022679"/>
    </source>
</evidence>
<dbReference type="InterPro" id="IPR001610">
    <property type="entry name" value="PAC"/>
</dbReference>
<dbReference type="InterPro" id="IPR000700">
    <property type="entry name" value="PAS-assoc_C"/>
</dbReference>
<evidence type="ECO:0000313" key="16">
    <source>
        <dbReference type="EMBL" id="RKH46762.1"/>
    </source>
</evidence>
<keyword evidence="6" id="KW-0812">Transmembrane</keyword>
<dbReference type="CDD" id="cd00082">
    <property type="entry name" value="HisKA"/>
    <property type="match status" value="1"/>
</dbReference>
<comment type="catalytic activity">
    <reaction evidence="1">
        <text>ATP + protein L-histidine = ADP + protein N-phospho-L-histidine.</text>
        <dbReference type="EC" id="2.7.13.3"/>
    </reaction>
</comment>
<dbReference type="AlphaFoldDB" id="A0A3A8P2Y4"/>
<comment type="caution">
    <text evidence="16">The sequence shown here is derived from an EMBL/GenBank/DDBJ whole genome shotgun (WGS) entry which is preliminary data.</text>
</comment>
<keyword evidence="17" id="KW-1185">Reference proteome</keyword>
<dbReference type="Pfam" id="PF13426">
    <property type="entry name" value="PAS_9"/>
    <property type="match status" value="1"/>
</dbReference>
<dbReference type="EMBL" id="RAWG01000018">
    <property type="protein sequence ID" value="RKH46762.1"/>
    <property type="molecule type" value="Genomic_DNA"/>
</dbReference>
<dbReference type="CDD" id="cd00130">
    <property type="entry name" value="PAS"/>
    <property type="match status" value="3"/>
</dbReference>
<evidence type="ECO:0000256" key="7">
    <source>
        <dbReference type="ARBA" id="ARBA00022741"/>
    </source>
</evidence>
<dbReference type="EC" id="2.7.13.3" evidence="3"/>
<evidence type="ECO:0000256" key="12">
    <source>
        <dbReference type="ARBA" id="ARBA00023136"/>
    </source>
</evidence>
<dbReference type="Gene3D" id="3.30.450.20">
    <property type="entry name" value="PAS domain"/>
    <property type="match status" value="3"/>
</dbReference>
<keyword evidence="4" id="KW-0597">Phosphoprotein</keyword>
<dbReference type="InterPro" id="IPR003661">
    <property type="entry name" value="HisK_dim/P_dom"/>
</dbReference>
<dbReference type="GO" id="GO:0005524">
    <property type="term" value="F:ATP binding"/>
    <property type="evidence" value="ECO:0007669"/>
    <property type="project" value="UniProtKB-KW"/>
</dbReference>
<dbReference type="Pfam" id="PF08448">
    <property type="entry name" value="PAS_4"/>
    <property type="match status" value="2"/>
</dbReference>
<dbReference type="PROSITE" id="PS50113">
    <property type="entry name" value="PAC"/>
    <property type="match status" value="3"/>
</dbReference>
<dbReference type="Gene3D" id="3.30.565.10">
    <property type="entry name" value="Histidine kinase-like ATPase, C-terminal domain"/>
    <property type="match status" value="1"/>
</dbReference>
<feature type="domain" description="PAC" evidence="15">
    <location>
        <begin position="99"/>
        <end position="152"/>
    </location>
</feature>
<dbReference type="SMART" id="SM00387">
    <property type="entry name" value="HATPase_c"/>
    <property type="match status" value="1"/>
</dbReference>
<keyword evidence="12" id="KW-0472">Membrane</keyword>
<evidence type="ECO:0000256" key="11">
    <source>
        <dbReference type="ARBA" id="ARBA00023012"/>
    </source>
</evidence>
<evidence type="ECO:0000256" key="2">
    <source>
        <dbReference type="ARBA" id="ARBA00004141"/>
    </source>
</evidence>
<keyword evidence="7" id="KW-0547">Nucleotide-binding</keyword>
<gene>
    <name evidence="16" type="ORF">D7X12_04690</name>
</gene>